<dbReference type="Proteomes" id="UP001218188">
    <property type="component" value="Unassembled WGS sequence"/>
</dbReference>
<dbReference type="EMBL" id="JARJCM010000044">
    <property type="protein sequence ID" value="KAJ7036221.1"/>
    <property type="molecule type" value="Genomic_DNA"/>
</dbReference>
<evidence type="ECO:0000313" key="1">
    <source>
        <dbReference type="EMBL" id="KAJ7036221.1"/>
    </source>
</evidence>
<sequence>MSAFPFELWNPPIELELIEGLAWRREGHSPARSLSLTPGRSPLIDGRRSLRTFLAIPQATLQTSTIFTTLVSSVGTPTSSSPTSASSTARRCMCRHKHGARNSSKCSKARQSNNPQVLAQDHCPFRWPRHPQVHKRQVYPGEQIPSRNTLYPSKLVKKRYPGKRVALNAAFKVSKVKFEASSSLQYRRIKSSLGPIRVLRVPW</sequence>
<protein>
    <submittedName>
        <fullName evidence="1">Uncharacterized protein</fullName>
    </submittedName>
</protein>
<comment type="caution">
    <text evidence="1">The sequence shown here is derived from an EMBL/GenBank/DDBJ whole genome shotgun (WGS) entry which is preliminary data.</text>
</comment>
<evidence type="ECO:0000313" key="2">
    <source>
        <dbReference type="Proteomes" id="UP001218188"/>
    </source>
</evidence>
<organism evidence="1 2">
    <name type="scientific">Mycena alexandri</name>
    <dbReference type="NCBI Taxonomy" id="1745969"/>
    <lineage>
        <taxon>Eukaryota</taxon>
        <taxon>Fungi</taxon>
        <taxon>Dikarya</taxon>
        <taxon>Basidiomycota</taxon>
        <taxon>Agaricomycotina</taxon>
        <taxon>Agaricomycetes</taxon>
        <taxon>Agaricomycetidae</taxon>
        <taxon>Agaricales</taxon>
        <taxon>Marasmiineae</taxon>
        <taxon>Mycenaceae</taxon>
        <taxon>Mycena</taxon>
    </lineage>
</organism>
<dbReference type="AlphaFoldDB" id="A0AAD6T017"/>
<accession>A0AAD6T017</accession>
<keyword evidence="2" id="KW-1185">Reference proteome</keyword>
<proteinExistence type="predicted"/>
<name>A0AAD6T017_9AGAR</name>
<reference evidence="1" key="1">
    <citation type="submission" date="2023-03" db="EMBL/GenBank/DDBJ databases">
        <title>Massive genome expansion in bonnet fungi (Mycena s.s.) driven by repeated elements and novel gene families across ecological guilds.</title>
        <authorList>
            <consortium name="Lawrence Berkeley National Laboratory"/>
            <person name="Harder C.B."/>
            <person name="Miyauchi S."/>
            <person name="Viragh M."/>
            <person name="Kuo A."/>
            <person name="Thoen E."/>
            <person name="Andreopoulos B."/>
            <person name="Lu D."/>
            <person name="Skrede I."/>
            <person name="Drula E."/>
            <person name="Henrissat B."/>
            <person name="Morin E."/>
            <person name="Kohler A."/>
            <person name="Barry K."/>
            <person name="LaButti K."/>
            <person name="Morin E."/>
            <person name="Salamov A."/>
            <person name="Lipzen A."/>
            <person name="Mereny Z."/>
            <person name="Hegedus B."/>
            <person name="Baldrian P."/>
            <person name="Stursova M."/>
            <person name="Weitz H."/>
            <person name="Taylor A."/>
            <person name="Grigoriev I.V."/>
            <person name="Nagy L.G."/>
            <person name="Martin F."/>
            <person name="Kauserud H."/>
        </authorList>
    </citation>
    <scope>NUCLEOTIDE SEQUENCE</scope>
    <source>
        <strain evidence="1">CBHHK200</strain>
    </source>
</reference>
<gene>
    <name evidence="1" type="ORF">C8F04DRAFT_1181499</name>
</gene>